<evidence type="ECO:0000313" key="2">
    <source>
        <dbReference type="Proteomes" id="UP000219338"/>
    </source>
</evidence>
<reference evidence="2" key="1">
    <citation type="journal article" date="2017" name="Nat. Ecol. Evol.">
        <title>Genome expansion and lineage-specific genetic innovations in the forest pathogenic fungi Armillaria.</title>
        <authorList>
            <person name="Sipos G."/>
            <person name="Prasanna A.N."/>
            <person name="Walter M.C."/>
            <person name="O'Connor E."/>
            <person name="Balint B."/>
            <person name="Krizsan K."/>
            <person name="Kiss B."/>
            <person name="Hess J."/>
            <person name="Varga T."/>
            <person name="Slot J."/>
            <person name="Riley R."/>
            <person name="Boka B."/>
            <person name="Rigling D."/>
            <person name="Barry K."/>
            <person name="Lee J."/>
            <person name="Mihaltcheva S."/>
            <person name="LaButti K."/>
            <person name="Lipzen A."/>
            <person name="Waldron R."/>
            <person name="Moloney N.M."/>
            <person name="Sperisen C."/>
            <person name="Kredics L."/>
            <person name="Vagvoelgyi C."/>
            <person name="Patrignani A."/>
            <person name="Fitzpatrick D."/>
            <person name="Nagy I."/>
            <person name="Doyle S."/>
            <person name="Anderson J.B."/>
            <person name="Grigoriev I.V."/>
            <person name="Gueldener U."/>
            <person name="Muensterkoetter M."/>
            <person name="Nagy L.G."/>
        </authorList>
    </citation>
    <scope>NUCLEOTIDE SEQUENCE [LARGE SCALE GENOMIC DNA]</scope>
    <source>
        <strain evidence="2">C18/9</strain>
    </source>
</reference>
<accession>A0A284S5G1</accession>
<organism evidence="1 2">
    <name type="scientific">Armillaria ostoyae</name>
    <name type="common">Armillaria root rot fungus</name>
    <dbReference type="NCBI Taxonomy" id="47428"/>
    <lineage>
        <taxon>Eukaryota</taxon>
        <taxon>Fungi</taxon>
        <taxon>Dikarya</taxon>
        <taxon>Basidiomycota</taxon>
        <taxon>Agaricomycotina</taxon>
        <taxon>Agaricomycetes</taxon>
        <taxon>Agaricomycetidae</taxon>
        <taxon>Agaricales</taxon>
        <taxon>Marasmiineae</taxon>
        <taxon>Physalacriaceae</taxon>
        <taxon>Armillaria</taxon>
    </lineage>
</organism>
<dbReference type="EMBL" id="FUEG01000033">
    <property type="protein sequence ID" value="SJL16252.1"/>
    <property type="molecule type" value="Genomic_DNA"/>
</dbReference>
<protein>
    <recommendedName>
        <fullName evidence="3">Cytochrome P450</fullName>
    </recommendedName>
</protein>
<evidence type="ECO:0008006" key="3">
    <source>
        <dbReference type="Google" id="ProtNLM"/>
    </source>
</evidence>
<proteinExistence type="predicted"/>
<dbReference type="STRING" id="47428.A0A284S5G1"/>
<dbReference type="AlphaFoldDB" id="A0A284S5G1"/>
<evidence type="ECO:0000313" key="1">
    <source>
        <dbReference type="EMBL" id="SJL16252.1"/>
    </source>
</evidence>
<sequence length="114" mass="12878">MLANPEAQRKAQEEIDAVLSLGELPWFADEVSLPFVLPKLHEPAAISHEFPYFLPFDKAKTLLSQWATVIRMHFEAIWNYSNPSVSLSYQTLTTSPEKYYDTAAHIDKAGNGHS</sequence>
<dbReference type="Proteomes" id="UP000219338">
    <property type="component" value="Unassembled WGS sequence"/>
</dbReference>
<name>A0A284S5G1_ARMOS</name>
<dbReference type="OrthoDB" id="2789670at2759"/>
<keyword evidence="2" id="KW-1185">Reference proteome</keyword>
<gene>
    <name evidence="1" type="ORF">ARMOST_19772</name>
</gene>